<feature type="transmembrane region" description="Helical" evidence="1">
    <location>
        <begin position="65"/>
        <end position="89"/>
    </location>
</feature>
<dbReference type="AlphaFoldDB" id="A0A317F1T8"/>
<evidence type="ECO:0000313" key="2">
    <source>
        <dbReference type="EMBL" id="PWS31418.1"/>
    </source>
</evidence>
<feature type="transmembrane region" description="Helical" evidence="1">
    <location>
        <begin position="110"/>
        <end position="132"/>
    </location>
</feature>
<dbReference type="InterPro" id="IPR043130">
    <property type="entry name" value="CDP-OH_PTrfase_TM_dom"/>
</dbReference>
<dbReference type="GO" id="GO:0016740">
    <property type="term" value="F:transferase activity"/>
    <property type="evidence" value="ECO:0007669"/>
    <property type="project" value="UniProtKB-KW"/>
</dbReference>
<keyword evidence="1" id="KW-0472">Membrane</keyword>
<keyword evidence="2" id="KW-0808">Transferase</keyword>
<dbReference type="Proteomes" id="UP000245391">
    <property type="component" value="Unassembled WGS sequence"/>
</dbReference>
<dbReference type="OrthoDB" id="116551at2"/>
<dbReference type="RefSeq" id="WP_109930271.1">
    <property type="nucleotide sequence ID" value="NZ_QGNY01000004.1"/>
</dbReference>
<protein>
    <submittedName>
        <fullName evidence="2">CDP-alcohol phosphatidyltransferase</fullName>
    </submittedName>
</protein>
<evidence type="ECO:0000256" key="1">
    <source>
        <dbReference type="SAM" id="Phobius"/>
    </source>
</evidence>
<feature type="transmembrane region" description="Helical" evidence="1">
    <location>
        <begin position="138"/>
        <end position="158"/>
    </location>
</feature>
<organism evidence="2 3">
    <name type="scientific">Pedobacter paludis</name>
    <dbReference type="NCBI Taxonomy" id="2203212"/>
    <lineage>
        <taxon>Bacteria</taxon>
        <taxon>Pseudomonadati</taxon>
        <taxon>Bacteroidota</taxon>
        <taxon>Sphingobacteriia</taxon>
        <taxon>Sphingobacteriales</taxon>
        <taxon>Sphingobacteriaceae</taxon>
        <taxon>Pedobacter</taxon>
    </lineage>
</organism>
<sequence>MALNLAGEKEEINRKKVFSDRERTNILRKGEQRLILFLLPKVPSFISPNGMTAIGTVGSITVLSAFIFAIFFGRAYLLIGLLGLAINWLGDSLDGRLAYFRETPRKWYGFALDIMMDWLSIVLIGLGYYFYAPVNWKILGFLFVVFYGWSMIISLLRYKIIGEYKIDSGNLGPTELRVIIALILISEVFIAGSLNYLAITITILLFVINLIDSIKLLKNGDLRDREEKRS</sequence>
<evidence type="ECO:0000313" key="3">
    <source>
        <dbReference type="Proteomes" id="UP000245391"/>
    </source>
</evidence>
<comment type="caution">
    <text evidence="2">The sequence shown here is derived from an EMBL/GenBank/DDBJ whole genome shotgun (WGS) entry which is preliminary data.</text>
</comment>
<dbReference type="EMBL" id="QGNY01000004">
    <property type="protein sequence ID" value="PWS31418.1"/>
    <property type="molecule type" value="Genomic_DNA"/>
</dbReference>
<proteinExistence type="predicted"/>
<keyword evidence="1" id="KW-1133">Transmembrane helix</keyword>
<keyword evidence="1" id="KW-0812">Transmembrane</keyword>
<gene>
    <name evidence="2" type="ORF">DF947_12520</name>
</gene>
<accession>A0A317F1T8</accession>
<name>A0A317F1T8_9SPHI</name>
<dbReference type="Gene3D" id="1.20.120.1760">
    <property type="match status" value="1"/>
</dbReference>
<feature type="transmembrane region" description="Helical" evidence="1">
    <location>
        <begin position="178"/>
        <end position="211"/>
    </location>
</feature>
<reference evidence="3" key="1">
    <citation type="submission" date="2018-05" db="EMBL/GenBank/DDBJ databases">
        <title>Pedobacter paludis sp. nov., isolated from wetland soil.</title>
        <authorList>
            <person name="Zhang Y."/>
        </authorList>
    </citation>
    <scope>NUCLEOTIDE SEQUENCE [LARGE SCALE GENOMIC DNA]</scope>
    <source>
        <strain evidence="3">R-8</strain>
    </source>
</reference>
<keyword evidence="3" id="KW-1185">Reference proteome</keyword>